<gene>
    <name evidence="1" type="ORF">NEIMUCOT_05379</name>
</gene>
<proteinExistence type="predicted"/>
<evidence type="ECO:0000313" key="2">
    <source>
        <dbReference type="Proteomes" id="UP000003344"/>
    </source>
</evidence>
<organism evidence="1 2">
    <name type="scientific">Neisseria mucosa (strain ATCC 25996 / DSM 4631 / NCTC 10774 / M26)</name>
    <dbReference type="NCBI Taxonomy" id="546266"/>
    <lineage>
        <taxon>Bacteria</taxon>
        <taxon>Pseudomonadati</taxon>
        <taxon>Pseudomonadota</taxon>
        <taxon>Betaproteobacteria</taxon>
        <taxon>Neisseriales</taxon>
        <taxon>Neisseriaceae</taxon>
        <taxon>Neisseria</taxon>
    </lineage>
</organism>
<dbReference type="Proteomes" id="UP000003344">
    <property type="component" value="Unassembled WGS sequence"/>
</dbReference>
<protein>
    <submittedName>
        <fullName evidence="1">Uncharacterized protein</fullName>
    </submittedName>
</protein>
<reference evidence="1 2" key="1">
    <citation type="submission" date="2009-10" db="EMBL/GenBank/DDBJ databases">
        <authorList>
            <person name="Weinstock G."/>
            <person name="Sodergren E."/>
            <person name="Clifton S."/>
            <person name="Fulton L."/>
            <person name="Fulton B."/>
            <person name="Courtney L."/>
            <person name="Fronick C."/>
            <person name="Harrison M."/>
            <person name="Strong C."/>
            <person name="Farmer C."/>
            <person name="Delahaunty K."/>
            <person name="Markovic C."/>
            <person name="Hall O."/>
            <person name="Minx P."/>
            <person name="Tomlinson C."/>
            <person name="Mitreva M."/>
            <person name="Nelson J."/>
            <person name="Hou S."/>
            <person name="Wollam A."/>
            <person name="Pepin K.H."/>
            <person name="Johnson M."/>
            <person name="Bhonagiri V."/>
            <person name="Nash W.E."/>
            <person name="Warren W."/>
            <person name="Chinwalla A."/>
            <person name="Mardis E.R."/>
            <person name="Wilson R.K."/>
        </authorList>
    </citation>
    <scope>NUCLEOTIDE SEQUENCE [LARGE SCALE GENOMIC DNA]</scope>
    <source>
        <strain evidence="2">ATCC 25996 / DSM 4631 / NCTC 10774 / M26</strain>
    </source>
</reference>
<comment type="caution">
    <text evidence="1">The sequence shown here is derived from an EMBL/GenBank/DDBJ whole genome shotgun (WGS) entry which is preliminary data.</text>
</comment>
<dbReference type="EMBL" id="ACDX02000010">
    <property type="protein sequence ID" value="EFC88210.1"/>
    <property type="molecule type" value="Genomic_DNA"/>
</dbReference>
<dbReference type="AlphaFoldDB" id="D2ZXM6"/>
<accession>D2ZXM6</accession>
<sequence length="60" mass="6499">MGFLHSKRNGKGSSENTVSISLKAFLGFQTTLFIANILNFKYGISSNSVIPAQAGIHRKT</sequence>
<evidence type="ECO:0000313" key="1">
    <source>
        <dbReference type="EMBL" id="EFC88210.1"/>
    </source>
</evidence>
<name>D2ZXM6_NEIM2</name>